<dbReference type="OrthoDB" id="9802808at2"/>
<comment type="subunit">
    <text evidence="10">Heterotetramer composed of ParC and ParE.</text>
</comment>
<dbReference type="CDD" id="cd16928">
    <property type="entry name" value="HATPase_GyrB-like"/>
    <property type="match status" value="1"/>
</dbReference>
<evidence type="ECO:0000259" key="11">
    <source>
        <dbReference type="PROSITE" id="PS50880"/>
    </source>
</evidence>
<feature type="binding site" evidence="10">
    <location>
        <position position="42"/>
    </location>
    <ligand>
        <name>ATP</name>
        <dbReference type="ChEBI" id="CHEBI:30616"/>
    </ligand>
</feature>
<dbReference type="InterPro" id="IPR003594">
    <property type="entry name" value="HATPase_dom"/>
</dbReference>
<dbReference type="GO" id="GO:0003677">
    <property type="term" value="F:DNA binding"/>
    <property type="evidence" value="ECO:0007669"/>
    <property type="project" value="UniProtKB-UniRule"/>
</dbReference>
<dbReference type="NCBIfam" id="TIGR01055">
    <property type="entry name" value="parE_Gneg"/>
    <property type="match status" value="1"/>
</dbReference>
<comment type="catalytic activity">
    <reaction evidence="1 10">
        <text>ATP-dependent breakage, passage and rejoining of double-stranded DNA.</text>
        <dbReference type="EC" id="5.6.2.2"/>
    </reaction>
</comment>
<dbReference type="GO" id="GO:0003918">
    <property type="term" value="F:DNA topoisomerase type II (double strand cut, ATP-hydrolyzing) activity"/>
    <property type="evidence" value="ECO:0007669"/>
    <property type="project" value="UniProtKB-UniRule"/>
</dbReference>
<dbReference type="CDD" id="cd00822">
    <property type="entry name" value="TopoII_Trans_DNA_gyrase"/>
    <property type="match status" value="1"/>
</dbReference>
<dbReference type="PANTHER" id="PTHR45866:SF4">
    <property type="entry name" value="DNA TOPOISOMERASE 4 SUBUNIT B"/>
    <property type="match status" value="1"/>
</dbReference>
<dbReference type="SUPFAM" id="SSF55874">
    <property type="entry name" value="ATPase domain of HSP90 chaperone/DNA topoisomerase II/histidine kinase"/>
    <property type="match status" value="1"/>
</dbReference>
<dbReference type="InterPro" id="IPR018522">
    <property type="entry name" value="TopoIIA_CS"/>
</dbReference>
<evidence type="ECO:0000256" key="8">
    <source>
        <dbReference type="ARBA" id="ARBA00023125"/>
    </source>
</evidence>
<keyword evidence="6" id="KW-0460">Magnesium</keyword>
<keyword evidence="5 10" id="KW-0067">ATP-binding</keyword>
<dbReference type="SMART" id="SM00387">
    <property type="entry name" value="HATPase_c"/>
    <property type="match status" value="1"/>
</dbReference>
<dbReference type="Pfam" id="PF00986">
    <property type="entry name" value="DNA_gyraseB_C"/>
    <property type="match status" value="1"/>
</dbReference>
<keyword evidence="9 10" id="KW-0413">Isomerase</keyword>
<evidence type="ECO:0000256" key="9">
    <source>
        <dbReference type="ARBA" id="ARBA00023235"/>
    </source>
</evidence>
<dbReference type="InterPro" id="IPR006171">
    <property type="entry name" value="TOPRIM_dom"/>
</dbReference>
<dbReference type="Pfam" id="PF00204">
    <property type="entry name" value="DNA_gyraseB"/>
    <property type="match status" value="1"/>
</dbReference>
<dbReference type="GO" id="GO:0046872">
    <property type="term" value="F:metal ion binding"/>
    <property type="evidence" value="ECO:0007669"/>
    <property type="project" value="UniProtKB-KW"/>
</dbReference>
<dbReference type="PROSITE" id="PS50880">
    <property type="entry name" value="TOPRIM"/>
    <property type="match status" value="1"/>
</dbReference>
<dbReference type="InterPro" id="IPR036890">
    <property type="entry name" value="HATPase_C_sf"/>
</dbReference>
<feature type="site" description="Interaction with DNA" evidence="10">
    <location>
        <position position="617"/>
    </location>
</feature>
<dbReference type="STRING" id="1122198.SAMN02745729_101561"/>
<dbReference type="SUPFAM" id="SSF54211">
    <property type="entry name" value="Ribosomal protein S5 domain 2-like"/>
    <property type="match status" value="1"/>
</dbReference>
<dbReference type="InterPro" id="IPR020568">
    <property type="entry name" value="Ribosomal_Su5_D2-typ_SF"/>
</dbReference>
<keyword evidence="3" id="KW-0479">Metal-binding</keyword>
<dbReference type="GO" id="GO:0007059">
    <property type="term" value="P:chromosome segregation"/>
    <property type="evidence" value="ECO:0007669"/>
    <property type="project" value="UniProtKB-UniRule"/>
</dbReference>
<organism evidence="12 13">
    <name type="scientific">Marinobacterium iners DSM 11526</name>
    <dbReference type="NCBI Taxonomy" id="1122198"/>
    <lineage>
        <taxon>Bacteria</taxon>
        <taxon>Pseudomonadati</taxon>
        <taxon>Pseudomonadota</taxon>
        <taxon>Gammaproteobacteria</taxon>
        <taxon>Oceanospirillales</taxon>
        <taxon>Oceanospirillaceae</taxon>
        <taxon>Marinobacterium</taxon>
    </lineage>
</organism>
<dbReference type="GO" id="GO:0006265">
    <property type="term" value="P:DNA topological change"/>
    <property type="evidence" value="ECO:0007669"/>
    <property type="project" value="UniProtKB-UniRule"/>
</dbReference>
<dbReference type="Pfam" id="PF01751">
    <property type="entry name" value="Toprim"/>
    <property type="match status" value="1"/>
</dbReference>
<protein>
    <recommendedName>
        <fullName evidence="10">DNA topoisomerase 4 subunit B</fullName>
        <ecNumber evidence="10">5.6.2.2</ecNumber>
    </recommendedName>
    <alternativeName>
        <fullName evidence="10">Topoisomerase IV subunit B</fullName>
    </alternativeName>
</protein>
<dbReference type="SUPFAM" id="SSF56719">
    <property type="entry name" value="Type II DNA topoisomerase"/>
    <property type="match status" value="1"/>
</dbReference>
<evidence type="ECO:0000313" key="13">
    <source>
        <dbReference type="Proteomes" id="UP000242469"/>
    </source>
</evidence>
<sequence length="631" mass="69653">MSKQYNADAIEVLSGLDPVRRRPGMYTETDRPNHLAQEVIDNSVDEALAGHAKQIDVILHEDGSLSVADDGRGMPVDIHPEEGVSGVELILCKLHAGGKFNNDNYNYSGGLHGVGVSVVNALSKLLNVEIKRDGQVYRIGFADGDKVSELEVIGSCGKRNTGTSLRFLPDPKYFDSPKFSVTRLKHNLRAKAVLCPGLKVTFTDHSGGKKEQEEWYYEDGLIAYLRGTTQVYETLPTEPFSGSLQGEEDAVEWAVQWLADGGEVTAESYVNLIPTAQGGTHVNGMRTGLLEAMREFCEFRNLLPRGVKLSPDDIWDRCCYILSAKMRDPQFAGQTKERLSSRQIAAFISGAIKDAFSLWLNRHVEEGEKLAELVIASAQRRLRAGRKVVRKKVTQGPALPGKLADCSGADASQSELFLVEGDSAGGSAKQARSREFQAIMPLRGKILNSWEVDPAEVLGSQEIHDISVAIGVDPGSDKLDGLRYNKICILADADSDGLHIATLLCALFVRHFRPLVSAGHIYVAMPPLYRIDFGKEVYYALDDAEKDGIVERIRAERKNAKIGVQRFKGLGEMNPLQLRETTMSPDTRRLVQLTLDSGDDTMEIMDMLLAKKRSPDRKRWLEQKGNLAEVV</sequence>
<dbReference type="InterPro" id="IPR013760">
    <property type="entry name" value="Topo_IIA-like_dom_sf"/>
</dbReference>
<evidence type="ECO:0000256" key="6">
    <source>
        <dbReference type="ARBA" id="ARBA00022842"/>
    </source>
</evidence>
<dbReference type="InterPro" id="IPR001241">
    <property type="entry name" value="Topo_IIA"/>
</dbReference>
<feature type="domain" description="Toprim" evidence="11">
    <location>
        <begin position="414"/>
        <end position="527"/>
    </location>
</feature>
<dbReference type="InterPro" id="IPR005737">
    <property type="entry name" value="TopoIV_B_Gneg"/>
</dbReference>
<dbReference type="PRINTS" id="PR00418">
    <property type="entry name" value="TPI2FAMILY"/>
</dbReference>
<feature type="binding site" evidence="10">
    <location>
        <position position="69"/>
    </location>
    <ligand>
        <name>ATP</name>
        <dbReference type="ChEBI" id="CHEBI:30616"/>
    </ligand>
</feature>
<gene>
    <name evidence="10" type="primary">parE</name>
    <name evidence="12" type="ORF">SAMN02745729_101561</name>
</gene>
<dbReference type="FunFam" id="3.30.565.10:FF:000002">
    <property type="entry name" value="DNA gyrase subunit B"/>
    <property type="match status" value="1"/>
</dbReference>
<proteinExistence type="inferred from homology"/>
<dbReference type="PROSITE" id="PS00177">
    <property type="entry name" value="TOPOISOMERASE_II"/>
    <property type="match status" value="1"/>
</dbReference>
<dbReference type="GO" id="GO:0005694">
    <property type="term" value="C:chromosome"/>
    <property type="evidence" value="ECO:0007669"/>
    <property type="project" value="InterPro"/>
</dbReference>
<dbReference type="PANTHER" id="PTHR45866">
    <property type="entry name" value="DNA GYRASE/TOPOISOMERASE SUBUNIT B"/>
    <property type="match status" value="1"/>
</dbReference>
<dbReference type="PRINTS" id="PR01098">
    <property type="entry name" value="TOPISMRASE4B"/>
</dbReference>
<dbReference type="EMBL" id="FNRJ01000001">
    <property type="protein sequence ID" value="SEA13823.1"/>
    <property type="molecule type" value="Genomic_DNA"/>
</dbReference>
<accession>A0A1H3YQL0</accession>
<evidence type="ECO:0000313" key="12">
    <source>
        <dbReference type="EMBL" id="SEA13823.1"/>
    </source>
</evidence>
<dbReference type="SMART" id="SM00433">
    <property type="entry name" value="TOP2c"/>
    <property type="match status" value="1"/>
</dbReference>
<dbReference type="Gene3D" id="3.40.50.670">
    <property type="match status" value="1"/>
</dbReference>
<dbReference type="GO" id="GO:0005524">
    <property type="term" value="F:ATP binding"/>
    <property type="evidence" value="ECO:0007669"/>
    <property type="project" value="UniProtKB-UniRule"/>
</dbReference>
<dbReference type="FunFam" id="3.30.230.10:FF:000012">
    <property type="entry name" value="DNA topoisomerase 4 subunit B"/>
    <property type="match status" value="1"/>
</dbReference>
<keyword evidence="7 10" id="KW-0799">Topoisomerase</keyword>
<comment type="cofactor">
    <cofactor evidence="2">
        <name>Mg(2+)</name>
        <dbReference type="ChEBI" id="CHEBI:18420"/>
    </cofactor>
</comment>
<dbReference type="Gene3D" id="3.30.565.10">
    <property type="entry name" value="Histidine kinase-like ATPase, C-terminal domain"/>
    <property type="match status" value="1"/>
</dbReference>
<comment type="function">
    <text evidence="10">Topoisomerase IV is essential for chromosome segregation. It relaxes supercoiled DNA. Performs the decatenation events required during the replication of a circular DNA molecule.</text>
</comment>
<keyword evidence="8 10" id="KW-0238">DNA-binding</keyword>
<evidence type="ECO:0000256" key="3">
    <source>
        <dbReference type="ARBA" id="ARBA00022723"/>
    </source>
</evidence>
<dbReference type="InterPro" id="IPR013506">
    <property type="entry name" value="Topo_IIA_bsu_dom2"/>
</dbReference>
<evidence type="ECO:0000256" key="1">
    <source>
        <dbReference type="ARBA" id="ARBA00000185"/>
    </source>
</evidence>
<dbReference type="Gene3D" id="3.30.230.10">
    <property type="match status" value="1"/>
</dbReference>
<feature type="site" description="Interaction with DNA" evidence="10">
    <location>
        <position position="448"/>
    </location>
</feature>
<keyword evidence="13" id="KW-1185">Reference proteome</keyword>
<name>A0A1H3YQL0_9GAMM</name>
<dbReference type="InterPro" id="IPR014721">
    <property type="entry name" value="Ribsml_uS5_D2-typ_fold_subgr"/>
</dbReference>
<keyword evidence="4 10" id="KW-0547">Nucleotide-binding</keyword>
<evidence type="ECO:0000256" key="7">
    <source>
        <dbReference type="ARBA" id="ARBA00023029"/>
    </source>
</evidence>
<feature type="binding site" evidence="10">
    <location>
        <position position="336"/>
    </location>
    <ligand>
        <name>ATP</name>
        <dbReference type="ChEBI" id="CHEBI:30616"/>
    </ligand>
</feature>
<evidence type="ECO:0000256" key="2">
    <source>
        <dbReference type="ARBA" id="ARBA00001946"/>
    </source>
</evidence>
<feature type="site" description="Interaction with DNA" evidence="10">
    <location>
        <position position="499"/>
    </location>
</feature>
<dbReference type="RefSeq" id="WP_091822682.1">
    <property type="nucleotide sequence ID" value="NZ_FNRJ01000001.1"/>
</dbReference>
<dbReference type="Pfam" id="PF02518">
    <property type="entry name" value="HATPase_c"/>
    <property type="match status" value="1"/>
</dbReference>
<feature type="binding site" evidence="10">
    <location>
        <begin position="110"/>
        <end position="116"/>
    </location>
    <ligand>
        <name>ATP</name>
        <dbReference type="ChEBI" id="CHEBI:30616"/>
    </ligand>
</feature>
<reference evidence="13" key="1">
    <citation type="submission" date="2016-10" db="EMBL/GenBank/DDBJ databases">
        <authorList>
            <person name="Varghese N."/>
            <person name="Submissions S."/>
        </authorList>
    </citation>
    <scope>NUCLEOTIDE SEQUENCE [LARGE SCALE GENOMIC DNA]</scope>
    <source>
        <strain evidence="13">DSM 11526</strain>
    </source>
</reference>
<dbReference type="AlphaFoldDB" id="A0A1H3YQL0"/>
<dbReference type="HAMAP" id="MF_00938">
    <property type="entry name" value="ParE_type1"/>
    <property type="match status" value="1"/>
</dbReference>
<dbReference type="FunFam" id="3.40.50.670:FF:000003">
    <property type="entry name" value="DNA topoisomerase 4 subunit B"/>
    <property type="match status" value="1"/>
</dbReference>
<dbReference type="InterPro" id="IPR013759">
    <property type="entry name" value="Topo_IIA_B_C"/>
</dbReference>
<evidence type="ECO:0000256" key="10">
    <source>
        <dbReference type="HAMAP-Rule" id="MF_00938"/>
    </source>
</evidence>
<dbReference type="InterPro" id="IPR002288">
    <property type="entry name" value="DNA_gyrase_B_C"/>
</dbReference>
<evidence type="ECO:0000256" key="5">
    <source>
        <dbReference type="ARBA" id="ARBA00022840"/>
    </source>
</evidence>
<dbReference type="Proteomes" id="UP000242469">
    <property type="component" value="Unassembled WGS sequence"/>
</dbReference>
<dbReference type="EC" id="5.6.2.2" evidence="10"/>
<evidence type="ECO:0000256" key="4">
    <source>
        <dbReference type="ARBA" id="ARBA00022741"/>
    </source>
</evidence>
<comment type="similarity">
    <text evidence="10">Belongs to the type II topoisomerase family. ParE type 1 subfamily.</text>
</comment>
<feature type="binding site" evidence="10">
    <location>
        <position position="5"/>
    </location>
    <ligand>
        <name>ATP</name>
        <dbReference type="ChEBI" id="CHEBI:30616"/>
    </ligand>
</feature>